<evidence type="ECO:0000256" key="3">
    <source>
        <dbReference type="ARBA" id="ARBA00022428"/>
    </source>
</evidence>
<accession>A0ABP3J9L6</accession>
<dbReference type="PIRSF" id="PIRSF005355">
    <property type="entry name" value="UBIAD1"/>
    <property type="match status" value="1"/>
</dbReference>
<evidence type="ECO:0000256" key="2">
    <source>
        <dbReference type="ARBA" id="ARBA00004863"/>
    </source>
</evidence>
<organism evidence="9 10">
    <name type="scientific">Lentibacillus halophilus</name>
    <dbReference type="NCBI Taxonomy" id="295065"/>
    <lineage>
        <taxon>Bacteria</taxon>
        <taxon>Bacillati</taxon>
        <taxon>Bacillota</taxon>
        <taxon>Bacilli</taxon>
        <taxon>Bacillales</taxon>
        <taxon>Bacillaceae</taxon>
        <taxon>Lentibacillus</taxon>
    </lineage>
</organism>
<feature type="transmembrane region" description="Helical" evidence="8">
    <location>
        <begin position="155"/>
        <end position="173"/>
    </location>
</feature>
<evidence type="ECO:0000313" key="9">
    <source>
        <dbReference type="EMBL" id="GAA0446415.1"/>
    </source>
</evidence>
<reference evidence="10" key="1">
    <citation type="journal article" date="2019" name="Int. J. Syst. Evol. Microbiol.">
        <title>The Global Catalogue of Microorganisms (GCM) 10K type strain sequencing project: providing services to taxonomists for standard genome sequencing and annotation.</title>
        <authorList>
            <consortium name="The Broad Institute Genomics Platform"/>
            <consortium name="The Broad Institute Genome Sequencing Center for Infectious Disease"/>
            <person name="Wu L."/>
            <person name="Ma J."/>
        </authorList>
    </citation>
    <scope>NUCLEOTIDE SEQUENCE [LARGE SCALE GENOMIC DNA]</scope>
    <source>
        <strain evidence="10">JCM 12149</strain>
    </source>
</reference>
<dbReference type="Proteomes" id="UP001501459">
    <property type="component" value="Unassembled WGS sequence"/>
</dbReference>
<feature type="transmembrane region" description="Helical" evidence="8">
    <location>
        <begin position="249"/>
        <end position="268"/>
    </location>
</feature>
<keyword evidence="5 8" id="KW-0812">Transmembrane</keyword>
<keyword evidence="10" id="KW-1185">Reference proteome</keyword>
<keyword evidence="4" id="KW-0808">Transferase</keyword>
<dbReference type="InterPro" id="IPR026046">
    <property type="entry name" value="UBIAD1"/>
</dbReference>
<feature type="transmembrane region" description="Helical" evidence="8">
    <location>
        <begin position="223"/>
        <end position="243"/>
    </location>
</feature>
<dbReference type="EMBL" id="BAAADM010000055">
    <property type="protein sequence ID" value="GAA0446415.1"/>
    <property type="molecule type" value="Genomic_DNA"/>
</dbReference>
<gene>
    <name evidence="9" type="ORF">GCM10008983_25310</name>
</gene>
<evidence type="ECO:0000256" key="1">
    <source>
        <dbReference type="ARBA" id="ARBA00004141"/>
    </source>
</evidence>
<comment type="subcellular location">
    <subcellularLocation>
        <location evidence="1">Membrane</location>
        <topology evidence="1">Multi-pass membrane protein</topology>
    </subcellularLocation>
</comment>
<dbReference type="PANTHER" id="PTHR13929">
    <property type="entry name" value="1,4-DIHYDROXY-2-NAPHTHOATE OCTAPRENYLTRANSFERASE"/>
    <property type="match status" value="1"/>
</dbReference>
<feature type="transmembrane region" description="Helical" evidence="8">
    <location>
        <begin position="179"/>
        <end position="202"/>
    </location>
</feature>
<dbReference type="InterPro" id="IPR000537">
    <property type="entry name" value="UbiA_prenyltransferase"/>
</dbReference>
<evidence type="ECO:0000256" key="4">
    <source>
        <dbReference type="ARBA" id="ARBA00022679"/>
    </source>
</evidence>
<keyword evidence="6 8" id="KW-1133">Transmembrane helix</keyword>
<dbReference type="Pfam" id="PF01040">
    <property type="entry name" value="UbiA"/>
    <property type="match status" value="1"/>
</dbReference>
<evidence type="ECO:0000313" key="10">
    <source>
        <dbReference type="Proteomes" id="UP001501459"/>
    </source>
</evidence>
<name>A0ABP3J9L6_9BACI</name>
<dbReference type="InterPro" id="IPR044878">
    <property type="entry name" value="UbiA_sf"/>
</dbReference>
<feature type="transmembrane region" description="Helical" evidence="8">
    <location>
        <begin position="280"/>
        <end position="300"/>
    </location>
</feature>
<dbReference type="Gene3D" id="1.10.357.140">
    <property type="entry name" value="UbiA prenyltransferase"/>
    <property type="match status" value="1"/>
</dbReference>
<comment type="caution">
    <text evidence="9">The sequence shown here is derived from an EMBL/GenBank/DDBJ whole genome shotgun (WGS) entry which is preliminary data.</text>
</comment>
<dbReference type="PANTHER" id="PTHR13929:SF0">
    <property type="entry name" value="UBIA PRENYLTRANSFERASE DOMAIN-CONTAINING PROTEIN 1"/>
    <property type="match status" value="1"/>
</dbReference>
<keyword evidence="7 8" id="KW-0472">Membrane</keyword>
<evidence type="ECO:0000256" key="6">
    <source>
        <dbReference type="ARBA" id="ARBA00022989"/>
    </source>
</evidence>
<feature type="transmembrane region" description="Helical" evidence="8">
    <location>
        <begin position="125"/>
        <end position="143"/>
    </location>
</feature>
<comment type="pathway">
    <text evidence="2">Quinol/quinone metabolism; menaquinone biosynthesis.</text>
</comment>
<protein>
    <submittedName>
        <fullName evidence="9">1,4-dihydroxy-2-naphthoate polyprenyltransferase</fullName>
    </submittedName>
</protein>
<evidence type="ECO:0000256" key="8">
    <source>
        <dbReference type="SAM" id="Phobius"/>
    </source>
</evidence>
<dbReference type="CDD" id="cd13962">
    <property type="entry name" value="PT_UbiA_UBIAD1"/>
    <property type="match status" value="1"/>
</dbReference>
<dbReference type="RefSeq" id="WP_343753786.1">
    <property type="nucleotide sequence ID" value="NZ_BAAADM010000055.1"/>
</dbReference>
<keyword evidence="3" id="KW-0474">Menaquinone biosynthesis</keyword>
<evidence type="ECO:0000256" key="5">
    <source>
        <dbReference type="ARBA" id="ARBA00022692"/>
    </source>
</evidence>
<feature type="transmembrane region" description="Helical" evidence="8">
    <location>
        <begin position="99"/>
        <end position="119"/>
    </location>
</feature>
<proteinExistence type="predicted"/>
<sequence>MMSSAVNDNQPIYYYRASWLQLLRPMTLTGTVTPILAGTGIAAANGTIQPDLFLAMLAAALLVQSATNLFNDYYDFLHGQDKPKWTTDIVHAKGPSHHAVLYIGVAMLVIAMSIGGWLATQSTWWILPVGMAGILFGYLYSAGPRPLCSIGLGETVAFTFLGPVVTILSYVVQGNRMDVPIIAISLPFAWLIASMILTNNIRDIEKDGPFRRTLATILGRARAVRLLMVVLVLPYVTVIILMTAGFLPVSSTIVLCATPLAIKLLWSFRSHAERTDERSGMKWAAWHHWAFGLLMVIGIWV</sequence>
<evidence type="ECO:0000256" key="7">
    <source>
        <dbReference type="ARBA" id="ARBA00023136"/>
    </source>
</evidence>